<gene>
    <name evidence="1" type="ORF">EV385_5879</name>
</gene>
<evidence type="ECO:0000313" key="2">
    <source>
        <dbReference type="Proteomes" id="UP000292564"/>
    </source>
</evidence>
<dbReference type="InterPro" id="IPR019587">
    <property type="entry name" value="Polyketide_cyclase/dehydratase"/>
</dbReference>
<evidence type="ECO:0000313" key="1">
    <source>
        <dbReference type="EMBL" id="RZU53943.1"/>
    </source>
</evidence>
<name>A0A4Q7ZTM3_9ACTN</name>
<comment type="caution">
    <text evidence="1">The sequence shown here is derived from an EMBL/GenBank/DDBJ whole genome shotgun (WGS) entry which is preliminary data.</text>
</comment>
<keyword evidence="2" id="KW-1185">Reference proteome</keyword>
<dbReference type="EMBL" id="SHKY01000001">
    <property type="protein sequence ID" value="RZU53943.1"/>
    <property type="molecule type" value="Genomic_DNA"/>
</dbReference>
<dbReference type="OrthoDB" id="4483486at2"/>
<dbReference type="Gene3D" id="3.30.530.20">
    <property type="match status" value="1"/>
</dbReference>
<dbReference type="SUPFAM" id="SSF55961">
    <property type="entry name" value="Bet v1-like"/>
    <property type="match status" value="1"/>
</dbReference>
<protein>
    <submittedName>
        <fullName evidence="1">Polyketide cyclase/dehydrase/lipid transport protein</fullName>
    </submittedName>
</protein>
<dbReference type="Pfam" id="PF10604">
    <property type="entry name" value="Polyketide_cyc2"/>
    <property type="match status" value="1"/>
</dbReference>
<organism evidence="1 2">
    <name type="scientific">Krasilnikovia cinnamomea</name>
    <dbReference type="NCBI Taxonomy" id="349313"/>
    <lineage>
        <taxon>Bacteria</taxon>
        <taxon>Bacillati</taxon>
        <taxon>Actinomycetota</taxon>
        <taxon>Actinomycetes</taxon>
        <taxon>Micromonosporales</taxon>
        <taxon>Micromonosporaceae</taxon>
        <taxon>Krasilnikovia</taxon>
    </lineage>
</organism>
<dbReference type="InterPro" id="IPR023393">
    <property type="entry name" value="START-like_dom_sf"/>
</dbReference>
<dbReference type="RefSeq" id="WP_130512378.1">
    <property type="nucleotide sequence ID" value="NZ_SHKY01000001.1"/>
</dbReference>
<dbReference type="CDD" id="cd07812">
    <property type="entry name" value="SRPBCC"/>
    <property type="match status" value="1"/>
</dbReference>
<accession>A0A4Q7ZTM3</accession>
<dbReference type="AlphaFoldDB" id="A0A4Q7ZTM3"/>
<proteinExistence type="predicted"/>
<sequence length="144" mass="15862">MSETCHTVNTTPDRIFAVLADGWSYASWVVGAAHIRDVDASWPAVGARIHHRVGPWPLQINDKTVVRAVEPGRFLELDAQMWPLGAAVVQIRLEPVSATATRVRMAETLSSGIGRLLPDAVQAVLMRPRNAEALRRLDDIAVHR</sequence>
<dbReference type="Proteomes" id="UP000292564">
    <property type="component" value="Unassembled WGS sequence"/>
</dbReference>
<reference evidence="1 2" key="1">
    <citation type="submission" date="2019-02" db="EMBL/GenBank/DDBJ databases">
        <title>Sequencing the genomes of 1000 actinobacteria strains.</title>
        <authorList>
            <person name="Klenk H.-P."/>
        </authorList>
    </citation>
    <scope>NUCLEOTIDE SEQUENCE [LARGE SCALE GENOMIC DNA]</scope>
    <source>
        <strain evidence="1 2">DSM 45162</strain>
    </source>
</reference>